<keyword evidence="3" id="KW-1185">Reference proteome</keyword>
<gene>
    <name evidence="2" type="ORF">GCM10007043_15450</name>
</gene>
<feature type="transmembrane region" description="Helical" evidence="1">
    <location>
        <begin position="65"/>
        <end position="87"/>
    </location>
</feature>
<sequence>MRWVAVGLVAAAWVLGVATVWTGGWGDWFPDGTGYWTANLLAIALAAGGVIVAAWQYLRRQRSTVALLLLGISAVLLAVPLAFWMLLVSKGV</sequence>
<dbReference type="AlphaFoldDB" id="A0A8J3FBM5"/>
<keyword evidence="1" id="KW-0472">Membrane</keyword>
<accession>A0A8J3FBM5</accession>
<evidence type="ECO:0000313" key="2">
    <source>
        <dbReference type="EMBL" id="GGK02288.1"/>
    </source>
</evidence>
<dbReference type="Proteomes" id="UP000637720">
    <property type="component" value="Unassembled WGS sequence"/>
</dbReference>
<dbReference type="EMBL" id="BMOF01000030">
    <property type="protein sequence ID" value="GGK02288.1"/>
    <property type="molecule type" value="Genomic_DNA"/>
</dbReference>
<evidence type="ECO:0000256" key="1">
    <source>
        <dbReference type="SAM" id="Phobius"/>
    </source>
</evidence>
<evidence type="ECO:0000313" key="3">
    <source>
        <dbReference type="Proteomes" id="UP000637720"/>
    </source>
</evidence>
<comment type="caution">
    <text evidence="2">The sequence shown here is derived from an EMBL/GenBank/DDBJ whole genome shotgun (WGS) entry which is preliminary data.</text>
</comment>
<keyword evidence="1" id="KW-1133">Transmembrane helix</keyword>
<keyword evidence="1" id="KW-0812">Transmembrane</keyword>
<reference evidence="2" key="2">
    <citation type="submission" date="2020-09" db="EMBL/GenBank/DDBJ databases">
        <authorList>
            <person name="Sun Q."/>
            <person name="Ohkuma M."/>
        </authorList>
    </citation>
    <scope>NUCLEOTIDE SEQUENCE</scope>
    <source>
        <strain evidence="2">JCM 14719</strain>
    </source>
</reference>
<feature type="transmembrane region" description="Helical" evidence="1">
    <location>
        <begin position="38"/>
        <end position="58"/>
    </location>
</feature>
<protein>
    <submittedName>
        <fullName evidence="2">Uncharacterized protein</fullName>
    </submittedName>
</protein>
<reference evidence="2" key="1">
    <citation type="journal article" date="2014" name="Int. J. Syst. Evol. Microbiol.">
        <title>Complete genome sequence of Corynebacterium casei LMG S-19264T (=DSM 44701T), isolated from a smear-ripened cheese.</title>
        <authorList>
            <consortium name="US DOE Joint Genome Institute (JGI-PGF)"/>
            <person name="Walter F."/>
            <person name="Albersmeier A."/>
            <person name="Kalinowski J."/>
            <person name="Ruckert C."/>
        </authorList>
    </citation>
    <scope>NUCLEOTIDE SEQUENCE</scope>
    <source>
        <strain evidence="2">JCM 14719</strain>
    </source>
</reference>
<organism evidence="2 3">
    <name type="scientific">Calditerricola satsumensis</name>
    <dbReference type="NCBI Taxonomy" id="373054"/>
    <lineage>
        <taxon>Bacteria</taxon>
        <taxon>Bacillati</taxon>
        <taxon>Bacillota</taxon>
        <taxon>Bacilli</taxon>
        <taxon>Bacillales</taxon>
        <taxon>Bacillaceae</taxon>
        <taxon>Calditerricola</taxon>
    </lineage>
</organism>
<proteinExistence type="predicted"/>
<dbReference type="RefSeq" id="WP_054672570.1">
    <property type="nucleotide sequence ID" value="NZ_BMOF01000030.1"/>
</dbReference>
<name>A0A8J3FBM5_9BACI</name>